<feature type="transmembrane region" description="Helical" evidence="7">
    <location>
        <begin position="139"/>
        <end position="159"/>
    </location>
</feature>
<evidence type="ECO:0000256" key="6">
    <source>
        <dbReference type="ARBA" id="ARBA00023136"/>
    </source>
</evidence>
<dbReference type="InterPro" id="IPR011701">
    <property type="entry name" value="MFS"/>
</dbReference>
<feature type="transmembrane region" description="Helical" evidence="7">
    <location>
        <begin position="333"/>
        <end position="353"/>
    </location>
</feature>
<keyword evidence="6 7" id="KW-0472">Membrane</keyword>
<sequence length="514" mass="53021">MTDIAPKAGRREWLGLAVLVLATVLVAMDLSVLFYAVPFITAALDPSSTQLLWIMDVYGFLLAGLLITMGSLGDRIGRRRLLLFGAAAFGVSSAIAAYSTSPEMLIAARALLGIAGATLAPSTLSLIRNMFLDERQRRTAIGVWTGGFGGGAIIGPLVSGLLLDHFWWGMVFLINVPVMVALLVLAPLLVPEFKDPNPGRFDLLSAAMSLAAVLPVIYGVKELAAADAQPWLPLASLVFGLAVGVAFVRRQRSLDHPMIDMRLFGNRRFATAISTTTTVQFTMTGMSLFLSQYLQLVLGYRPFTAALWMLPAFAGMFLGLSAGTVLARKLRPASTMGFGLTTAAAGLAVLALVADTRELALLVLGGGLMAAGIGMVSVVSTDMVLASAPPERAGVASALSETSTEFGGALGIAVLGTIGAAVYRDGVEVPPGLPAEAAAAVKDTLAGAAAVAGQLGDAGLLAGAQAAFTSGVQVTMAIGAVCCLVAAALAVTMLRSVALPEPPESGVEVDRHLV</sequence>
<evidence type="ECO:0000313" key="9">
    <source>
        <dbReference type="EMBL" id="RZQ61723.1"/>
    </source>
</evidence>
<keyword evidence="10" id="KW-1185">Reference proteome</keyword>
<dbReference type="InterPro" id="IPR036259">
    <property type="entry name" value="MFS_trans_sf"/>
</dbReference>
<feature type="transmembrane region" description="Helical" evidence="7">
    <location>
        <begin position="269"/>
        <end position="294"/>
    </location>
</feature>
<feature type="transmembrane region" description="Helical" evidence="7">
    <location>
        <begin position="81"/>
        <end position="100"/>
    </location>
</feature>
<feature type="transmembrane region" description="Helical" evidence="7">
    <location>
        <begin position="12"/>
        <end position="38"/>
    </location>
</feature>
<dbReference type="InterPro" id="IPR020846">
    <property type="entry name" value="MFS_dom"/>
</dbReference>
<evidence type="ECO:0000259" key="8">
    <source>
        <dbReference type="PROSITE" id="PS50850"/>
    </source>
</evidence>
<evidence type="ECO:0000256" key="2">
    <source>
        <dbReference type="ARBA" id="ARBA00022448"/>
    </source>
</evidence>
<feature type="transmembrane region" description="Helical" evidence="7">
    <location>
        <begin position="165"/>
        <end position="189"/>
    </location>
</feature>
<dbReference type="EMBL" id="SFCC01000011">
    <property type="protein sequence ID" value="RZQ61723.1"/>
    <property type="molecule type" value="Genomic_DNA"/>
</dbReference>
<evidence type="ECO:0000256" key="7">
    <source>
        <dbReference type="SAM" id="Phobius"/>
    </source>
</evidence>
<accession>A0A4Q7J5Z9</accession>
<dbReference type="OrthoDB" id="4172724at2"/>
<protein>
    <submittedName>
        <fullName evidence="9">MFS transporter</fullName>
    </submittedName>
</protein>
<feature type="transmembrane region" description="Helical" evidence="7">
    <location>
        <begin position="474"/>
        <end position="494"/>
    </location>
</feature>
<keyword evidence="2" id="KW-0813">Transport</keyword>
<keyword evidence="5 7" id="KW-1133">Transmembrane helix</keyword>
<dbReference type="GO" id="GO:0005886">
    <property type="term" value="C:plasma membrane"/>
    <property type="evidence" value="ECO:0007669"/>
    <property type="project" value="UniProtKB-SubCell"/>
</dbReference>
<proteinExistence type="predicted"/>
<dbReference type="GO" id="GO:0022857">
    <property type="term" value="F:transmembrane transporter activity"/>
    <property type="evidence" value="ECO:0007669"/>
    <property type="project" value="InterPro"/>
</dbReference>
<evidence type="ECO:0000256" key="5">
    <source>
        <dbReference type="ARBA" id="ARBA00022989"/>
    </source>
</evidence>
<dbReference type="CDD" id="cd17321">
    <property type="entry name" value="MFS_MMR_MDR_like"/>
    <property type="match status" value="1"/>
</dbReference>
<evidence type="ECO:0000313" key="10">
    <source>
        <dbReference type="Proteomes" id="UP000292003"/>
    </source>
</evidence>
<dbReference type="Gene3D" id="1.20.1250.20">
    <property type="entry name" value="MFS general substrate transporter like domains"/>
    <property type="match status" value="1"/>
</dbReference>
<evidence type="ECO:0000256" key="3">
    <source>
        <dbReference type="ARBA" id="ARBA00022475"/>
    </source>
</evidence>
<feature type="transmembrane region" description="Helical" evidence="7">
    <location>
        <begin position="230"/>
        <end position="248"/>
    </location>
</feature>
<feature type="transmembrane region" description="Helical" evidence="7">
    <location>
        <begin position="359"/>
        <end position="385"/>
    </location>
</feature>
<dbReference type="PANTHER" id="PTHR42718">
    <property type="entry name" value="MAJOR FACILITATOR SUPERFAMILY MULTIDRUG TRANSPORTER MFSC"/>
    <property type="match status" value="1"/>
</dbReference>
<feature type="domain" description="Major facilitator superfamily (MFS) profile" evidence="8">
    <location>
        <begin position="15"/>
        <end position="498"/>
    </location>
</feature>
<feature type="transmembrane region" description="Helical" evidence="7">
    <location>
        <begin position="201"/>
        <end position="218"/>
    </location>
</feature>
<dbReference type="SUPFAM" id="SSF103473">
    <property type="entry name" value="MFS general substrate transporter"/>
    <property type="match status" value="1"/>
</dbReference>
<dbReference type="RefSeq" id="WP_130477455.1">
    <property type="nucleotide sequence ID" value="NZ_SFCC01000011.1"/>
</dbReference>
<feature type="transmembrane region" description="Helical" evidence="7">
    <location>
        <begin position="106"/>
        <end position="127"/>
    </location>
</feature>
<dbReference type="AlphaFoldDB" id="A0A4Q7J5Z9"/>
<comment type="caution">
    <text evidence="9">The sequence shown here is derived from an EMBL/GenBank/DDBJ whole genome shotgun (WGS) entry which is preliminary data.</text>
</comment>
<organism evidence="9 10">
    <name type="scientific">Amycolatopsis suaedae</name>
    <dbReference type="NCBI Taxonomy" id="2510978"/>
    <lineage>
        <taxon>Bacteria</taxon>
        <taxon>Bacillati</taxon>
        <taxon>Actinomycetota</taxon>
        <taxon>Actinomycetes</taxon>
        <taxon>Pseudonocardiales</taxon>
        <taxon>Pseudonocardiaceae</taxon>
        <taxon>Amycolatopsis</taxon>
    </lineage>
</organism>
<reference evidence="9 10" key="1">
    <citation type="submission" date="2019-02" db="EMBL/GenBank/DDBJ databases">
        <title>Draft genome sequence of Amycolatopsis sp. 8-3EHSu isolated from roots of Suaeda maritima.</title>
        <authorList>
            <person name="Duangmal K."/>
            <person name="Chantavorakit T."/>
        </authorList>
    </citation>
    <scope>NUCLEOTIDE SEQUENCE [LARGE SCALE GENOMIC DNA]</scope>
    <source>
        <strain evidence="9 10">8-3EHSu</strain>
    </source>
</reference>
<evidence type="ECO:0000256" key="4">
    <source>
        <dbReference type="ARBA" id="ARBA00022692"/>
    </source>
</evidence>
<keyword evidence="3" id="KW-1003">Cell membrane</keyword>
<dbReference type="Proteomes" id="UP000292003">
    <property type="component" value="Unassembled WGS sequence"/>
</dbReference>
<feature type="transmembrane region" description="Helical" evidence="7">
    <location>
        <begin position="50"/>
        <end position="69"/>
    </location>
</feature>
<dbReference type="Pfam" id="PF07690">
    <property type="entry name" value="MFS_1"/>
    <property type="match status" value="1"/>
</dbReference>
<evidence type="ECO:0000256" key="1">
    <source>
        <dbReference type="ARBA" id="ARBA00004651"/>
    </source>
</evidence>
<gene>
    <name evidence="9" type="ORF">EWH70_22470</name>
</gene>
<dbReference type="PROSITE" id="PS50850">
    <property type="entry name" value="MFS"/>
    <property type="match status" value="1"/>
</dbReference>
<dbReference type="PANTHER" id="PTHR42718:SF47">
    <property type="entry name" value="METHYL VIOLOGEN RESISTANCE PROTEIN SMVA"/>
    <property type="match status" value="1"/>
</dbReference>
<comment type="subcellular location">
    <subcellularLocation>
        <location evidence="1">Cell membrane</location>
        <topology evidence="1">Multi-pass membrane protein</topology>
    </subcellularLocation>
</comment>
<keyword evidence="4 7" id="KW-0812">Transmembrane</keyword>
<name>A0A4Q7J5Z9_9PSEU</name>
<feature type="transmembrane region" description="Helical" evidence="7">
    <location>
        <begin position="306"/>
        <end position="326"/>
    </location>
</feature>